<organism evidence="4 5">
    <name type="scientific">Thermothielavioides terrestris</name>
    <dbReference type="NCBI Taxonomy" id="2587410"/>
    <lineage>
        <taxon>Eukaryota</taxon>
        <taxon>Fungi</taxon>
        <taxon>Dikarya</taxon>
        <taxon>Ascomycota</taxon>
        <taxon>Pezizomycotina</taxon>
        <taxon>Sordariomycetes</taxon>
        <taxon>Sordariomycetidae</taxon>
        <taxon>Sordariales</taxon>
        <taxon>Chaetomiaceae</taxon>
        <taxon>Thermothielavioides</taxon>
    </lineage>
</organism>
<feature type="compositionally biased region" description="Low complexity" evidence="1">
    <location>
        <begin position="120"/>
        <end position="139"/>
    </location>
</feature>
<evidence type="ECO:0000259" key="3">
    <source>
        <dbReference type="Pfam" id="PF24086"/>
    </source>
</evidence>
<protein>
    <submittedName>
        <fullName evidence="4">B5470204-6b59-45d3-8a9d-3996d0ea5418</fullName>
    </submittedName>
</protein>
<feature type="compositionally biased region" description="Polar residues" evidence="1">
    <location>
        <begin position="140"/>
        <end position="149"/>
    </location>
</feature>
<feature type="region of interest" description="Disordered" evidence="1">
    <location>
        <begin position="691"/>
        <end position="797"/>
    </location>
</feature>
<name>A0A3S4B9P4_9PEZI</name>
<evidence type="ECO:0000313" key="4">
    <source>
        <dbReference type="EMBL" id="SPQ25652.1"/>
    </source>
</evidence>
<dbReference type="Proteomes" id="UP000289323">
    <property type="component" value="Unassembled WGS sequence"/>
</dbReference>
<feature type="domain" description="DUF7371" evidence="3">
    <location>
        <begin position="1123"/>
        <end position="1311"/>
    </location>
</feature>
<sequence>MRLKLCVPLMGVVKLASAAAVPRLDDVFESTCSSTSVEQTATAVHSPTCTTSVVEQRTTTITNSTCTRTASEQVTGTLESSPIPNVVTVTVTHITTCSSSATAGVLPTPNTANVSSLVPPSAHSTSGSSSCSSASKGPSVAQNTTCVSTSRPQTATEITIFSDTAHVSSTEDTVPLVTASASRSVVTQAVPWDSATSGARTPATSSPTVQSTATWAVPSASRSDVTSAYTVTVPDGEGNTATVVYTVTIPSYSVSAPLWPTVGTPSSVPVTSATQAASAVSASAPSPVVGLNSTCPHTSVGQQSSRASRCTKTVTVTGTGPSFAPTPSSPVSSAPVSSAGPTISVVLVTYTLTGQSGSASSYTVTYTIQSPTGPTVTQTSSSGSAADSGMYSIATGDSALPISSVDQSTAVTVTAISPTLAPSASTVVASEVTLTKTVSVGYGASSVIETTMELPDATSSTFPANQNSTIPSTPVIATSTASDSYGQGSIAATDTTAVAPLGTSAASGVLGTASPSTPVGLSPGSSDTAAAPAPLTQTITILPPVTSVSALSSAGPVVTSQPGSTTALTTGTSPALNTSCSAHSTGYRTSDGSVSFSTAAVPLFSVTTLSPGPDASTLLGITESSSCSQSDSCPSFTALTETLTGSILESTESPDMGHTPQTDFHHHAHAVPDSSVFIATSSYGGYVFSSDSGYGMPSPRTTTTDSGYGIPPQRTTTTDSGYGMPSPTPTTSVSAPNSTTHSNTGLPLSQTVPPSTSGGYGSVPTSMSAGLTGNFTTSLSSTTQPNATVVTGPGHGSTTLLPTVGSSVPNLLTTGSYSSPASQSPIWVNSTTSAFTSSGVPNPSGSPPPNVVNSTATSSAGPLPTTEDSSTVRSTTFVSFTVSNPVSTPPNGTGSTTPIVAATTATPAVPTVFPNSTSASLTPSGASRTSVNGTTSTPTPFLSVTSTPVALPTSANSTVPFNSTSNVLTLSPTLTTETISGSTVFFNTTTATLTSSLLPAPANSTAQLPTSFPNTTAAAQPPSVSASLVNVTTPVATAYPNTTAAAPTSFGLPTHVSPGVTPHSTTAAVTTGLSPTSVINQTASAPTTFVNTTALSLVLSPTTTPGVFPRALLTACGGAGDRGVVGLHFDDIPTGVVGHKADAHNVPSRSVPSPYHRFSFSSGFHVVPPSVVKYVPSSGSQMLEHNLSSSAAAQIGLAHLREESCFRFDFQGISLGCDSTDAPCVFRMTGLQWNGVEDVVQGTTTLEIAACPERTSCKLKHESLDAAAAPSFANLTAVNITLAVRGEPRIWWADDIRIAWTNDDCAAGACRARVPNTITPPNLPGSFAGRAKRLLRWAVRG</sequence>
<feature type="signal peptide" evidence="2">
    <location>
        <begin position="1"/>
        <end position="18"/>
    </location>
</feature>
<feature type="region of interest" description="Disordered" evidence="1">
    <location>
        <begin position="836"/>
        <end position="872"/>
    </location>
</feature>
<gene>
    <name evidence="4" type="ORF">TT172_LOCUS8071</name>
</gene>
<evidence type="ECO:0000256" key="2">
    <source>
        <dbReference type="SAM" id="SignalP"/>
    </source>
</evidence>
<dbReference type="Pfam" id="PF24086">
    <property type="entry name" value="DUF7371"/>
    <property type="match status" value="1"/>
</dbReference>
<reference evidence="4 5" key="1">
    <citation type="submission" date="2018-04" db="EMBL/GenBank/DDBJ databases">
        <authorList>
            <person name="Huttner S."/>
            <person name="Dainat J."/>
        </authorList>
    </citation>
    <scope>NUCLEOTIDE SEQUENCE [LARGE SCALE GENOMIC DNA]</scope>
</reference>
<feature type="region of interest" description="Disordered" evidence="1">
    <location>
        <begin position="914"/>
        <end position="943"/>
    </location>
</feature>
<accession>A0A3S4B9P4</accession>
<feature type="compositionally biased region" description="Low complexity" evidence="1">
    <location>
        <begin position="729"/>
        <end position="740"/>
    </location>
</feature>
<keyword evidence="2" id="KW-0732">Signal</keyword>
<feature type="compositionally biased region" description="Polar residues" evidence="1">
    <location>
        <begin position="741"/>
        <end position="789"/>
    </location>
</feature>
<evidence type="ECO:0000313" key="5">
    <source>
        <dbReference type="Proteomes" id="UP000289323"/>
    </source>
</evidence>
<dbReference type="InterPro" id="IPR055795">
    <property type="entry name" value="DUF7371"/>
</dbReference>
<evidence type="ECO:0000256" key="1">
    <source>
        <dbReference type="SAM" id="MobiDB-lite"/>
    </source>
</evidence>
<dbReference type="EMBL" id="OUUZ01000015">
    <property type="protein sequence ID" value="SPQ25652.1"/>
    <property type="molecule type" value="Genomic_DNA"/>
</dbReference>
<feature type="compositionally biased region" description="Polar residues" evidence="1">
    <location>
        <begin position="513"/>
        <end position="528"/>
    </location>
</feature>
<proteinExistence type="predicted"/>
<feature type="region of interest" description="Disordered" evidence="1">
    <location>
        <begin position="509"/>
        <end position="529"/>
    </location>
</feature>
<feature type="region of interest" description="Disordered" evidence="1">
    <location>
        <begin position="115"/>
        <end position="149"/>
    </location>
</feature>
<feature type="chain" id="PRO_5018735036" evidence="2">
    <location>
        <begin position="19"/>
        <end position="1341"/>
    </location>
</feature>